<feature type="domain" description="C2H2-type" evidence="2">
    <location>
        <begin position="58"/>
        <end position="85"/>
    </location>
</feature>
<keyword evidence="4" id="KW-1185">Reference proteome</keyword>
<dbReference type="PROSITE" id="PS50157">
    <property type="entry name" value="ZINC_FINGER_C2H2_2"/>
    <property type="match status" value="2"/>
</dbReference>
<dbReference type="SUPFAM" id="SSF57667">
    <property type="entry name" value="beta-beta-alpha zinc fingers"/>
    <property type="match status" value="1"/>
</dbReference>
<dbReference type="Pfam" id="PF00096">
    <property type="entry name" value="zf-C2H2"/>
    <property type="match status" value="1"/>
</dbReference>
<dbReference type="PROSITE" id="PS00028">
    <property type="entry name" value="ZINC_FINGER_C2H2_1"/>
    <property type="match status" value="1"/>
</dbReference>
<name>A0ABQ8S0K8_PERAM</name>
<organism evidence="3 4">
    <name type="scientific">Periplaneta americana</name>
    <name type="common">American cockroach</name>
    <name type="synonym">Blatta americana</name>
    <dbReference type="NCBI Taxonomy" id="6978"/>
    <lineage>
        <taxon>Eukaryota</taxon>
        <taxon>Metazoa</taxon>
        <taxon>Ecdysozoa</taxon>
        <taxon>Arthropoda</taxon>
        <taxon>Hexapoda</taxon>
        <taxon>Insecta</taxon>
        <taxon>Pterygota</taxon>
        <taxon>Neoptera</taxon>
        <taxon>Polyneoptera</taxon>
        <taxon>Dictyoptera</taxon>
        <taxon>Blattodea</taxon>
        <taxon>Blattoidea</taxon>
        <taxon>Blattidae</taxon>
        <taxon>Blattinae</taxon>
        <taxon>Periplaneta</taxon>
    </lineage>
</organism>
<dbReference type="SMART" id="SM00355">
    <property type="entry name" value="ZnF_C2H2"/>
    <property type="match status" value="2"/>
</dbReference>
<dbReference type="EMBL" id="JAJSOF020000038">
    <property type="protein sequence ID" value="KAJ4427512.1"/>
    <property type="molecule type" value="Genomic_DNA"/>
</dbReference>
<protein>
    <recommendedName>
        <fullName evidence="2">C2H2-type domain-containing protein</fullName>
    </recommendedName>
</protein>
<reference evidence="3 4" key="1">
    <citation type="journal article" date="2022" name="Allergy">
        <title>Genome assembly and annotation of Periplaneta americana reveal a comprehensive cockroach allergen profile.</title>
        <authorList>
            <person name="Wang L."/>
            <person name="Xiong Q."/>
            <person name="Saelim N."/>
            <person name="Wang L."/>
            <person name="Nong W."/>
            <person name="Wan A.T."/>
            <person name="Shi M."/>
            <person name="Liu X."/>
            <person name="Cao Q."/>
            <person name="Hui J.H.L."/>
            <person name="Sookrung N."/>
            <person name="Leung T.F."/>
            <person name="Tungtrongchitr A."/>
            <person name="Tsui S.K.W."/>
        </authorList>
    </citation>
    <scope>NUCLEOTIDE SEQUENCE [LARGE SCALE GENOMIC DNA]</scope>
    <source>
        <strain evidence="3">PWHHKU_190912</strain>
    </source>
</reference>
<evidence type="ECO:0000259" key="2">
    <source>
        <dbReference type="PROSITE" id="PS50157"/>
    </source>
</evidence>
<keyword evidence="1" id="KW-0862">Zinc</keyword>
<dbReference type="InterPro" id="IPR013087">
    <property type="entry name" value="Znf_C2H2_type"/>
</dbReference>
<keyword evidence="1" id="KW-0479">Metal-binding</keyword>
<sequence>MEDGMVDAQVFMNRELLGQQTVGEEQQLYPCPRCKKVYRWMISLRRHIRLECGQEPKHHCLYCGRKFKHKHHLIGHMAIHVRRGHQLRTLPILNIQNFDIPGSSIEERKGT</sequence>
<evidence type="ECO:0000313" key="3">
    <source>
        <dbReference type="EMBL" id="KAJ4427512.1"/>
    </source>
</evidence>
<gene>
    <name evidence="3" type="ORF">ANN_25160</name>
</gene>
<accession>A0ABQ8S0K8</accession>
<dbReference type="Proteomes" id="UP001148838">
    <property type="component" value="Unassembled WGS sequence"/>
</dbReference>
<dbReference type="Gene3D" id="3.30.160.60">
    <property type="entry name" value="Classic Zinc Finger"/>
    <property type="match status" value="1"/>
</dbReference>
<evidence type="ECO:0000256" key="1">
    <source>
        <dbReference type="PROSITE-ProRule" id="PRU00042"/>
    </source>
</evidence>
<feature type="domain" description="C2H2-type" evidence="2">
    <location>
        <begin position="29"/>
        <end position="56"/>
    </location>
</feature>
<keyword evidence="1" id="KW-0863">Zinc-finger</keyword>
<dbReference type="InterPro" id="IPR036236">
    <property type="entry name" value="Znf_C2H2_sf"/>
</dbReference>
<proteinExistence type="predicted"/>
<comment type="caution">
    <text evidence="3">The sequence shown here is derived from an EMBL/GenBank/DDBJ whole genome shotgun (WGS) entry which is preliminary data.</text>
</comment>
<evidence type="ECO:0000313" key="4">
    <source>
        <dbReference type="Proteomes" id="UP001148838"/>
    </source>
</evidence>